<keyword evidence="3" id="KW-1185">Reference proteome</keyword>
<sequence>MEQITTYNPNDKMALLISGDDALLQVVGCFGISLGFGDRTVSEVCLENGVHCNTFLAVVNFVADGFSSIDSDYKDLSILSLVNYLRQTHVYYLDYLLPDIRSKLVRAISTSEDKVAQLIIRAFDEYMYEISKHMDYEDRTVFSYVEDLLEGRVTPHYKIKTYSKHHDLVGQRLTELKQIIIKYTPKDVDNYLLTSALLDIYNCESGLEWHCKVEDYLFTPLVLDYERKILKNEN</sequence>
<organism evidence="2 3">
    <name type="scientific">Bacteroides coprosuis DSM 18011</name>
    <dbReference type="NCBI Taxonomy" id="679937"/>
    <lineage>
        <taxon>Bacteria</taxon>
        <taxon>Pseudomonadati</taxon>
        <taxon>Bacteroidota</taxon>
        <taxon>Bacteroidia</taxon>
        <taxon>Bacteroidales</taxon>
        <taxon>Bacteroidaceae</taxon>
        <taxon>Bacteroides</taxon>
    </lineage>
</organism>
<evidence type="ECO:0000313" key="3">
    <source>
        <dbReference type="Proteomes" id="UP000018439"/>
    </source>
</evidence>
<accession>F3ZPF4</accession>
<dbReference type="InterPro" id="IPR012312">
    <property type="entry name" value="Hemerythrin-like"/>
</dbReference>
<gene>
    <name evidence="2" type="ORF">Bcop_1416</name>
</gene>
<evidence type="ECO:0000259" key="1">
    <source>
        <dbReference type="Pfam" id="PF01814"/>
    </source>
</evidence>
<dbReference type="Gene3D" id="1.20.120.520">
    <property type="entry name" value="nmb1532 protein domain like"/>
    <property type="match status" value="1"/>
</dbReference>
<proteinExistence type="predicted"/>
<dbReference type="Pfam" id="PF01814">
    <property type="entry name" value="Hemerythrin"/>
    <property type="match status" value="1"/>
</dbReference>
<dbReference type="eggNOG" id="COG2846">
    <property type="taxonomic scope" value="Bacteria"/>
</dbReference>
<name>F3ZPF4_9BACE</name>
<dbReference type="AlphaFoldDB" id="F3ZPF4"/>
<evidence type="ECO:0000313" key="2">
    <source>
        <dbReference type="EMBL" id="EGJ71611.1"/>
    </source>
</evidence>
<dbReference type="Proteomes" id="UP000018439">
    <property type="component" value="Chromosome"/>
</dbReference>
<reference evidence="2 3" key="1">
    <citation type="journal article" date="2011" name="Stand. Genomic Sci.">
        <title>Non-contiguous finished genome sequence of Bacteroides coprosuis type strain (PC139).</title>
        <authorList>
            <person name="Land M."/>
            <person name="Held B."/>
            <person name="Gronow S."/>
            <person name="Abt B."/>
            <person name="Lucas S."/>
            <person name="Del Rio T.G."/>
            <person name="Nolan M."/>
            <person name="Tice H."/>
            <person name="Cheng J.F."/>
            <person name="Pitluck S."/>
            <person name="Liolios K."/>
            <person name="Pagani I."/>
            <person name="Ivanova N."/>
            <person name="Mavromatis K."/>
            <person name="Mikhailova N."/>
            <person name="Pati A."/>
            <person name="Tapia R."/>
            <person name="Han C."/>
            <person name="Goodwin L."/>
            <person name="Chen A."/>
            <person name="Palaniappan K."/>
            <person name="Hauser L."/>
            <person name="Brambilla E.M."/>
            <person name="Rohde M."/>
            <person name="Goker M."/>
            <person name="Detter J.C."/>
            <person name="Woyke T."/>
            <person name="Bristow J."/>
            <person name="Eisen J.A."/>
            <person name="Markowitz V."/>
            <person name="Hugenholtz P."/>
            <person name="Kyrpides N.C."/>
            <person name="Klenk H.P."/>
            <person name="Lapidus A."/>
        </authorList>
    </citation>
    <scope>NUCLEOTIDE SEQUENCE [LARGE SCALE GENOMIC DNA]</scope>
    <source>
        <strain evidence="2 3">DSM 18011</strain>
    </source>
</reference>
<dbReference type="HOGENOM" id="CLU_076075_1_0_10"/>
<feature type="domain" description="Hemerythrin-like" evidence="1">
    <location>
        <begin position="82"/>
        <end position="221"/>
    </location>
</feature>
<dbReference type="EMBL" id="CM001167">
    <property type="protein sequence ID" value="EGJ71611.1"/>
    <property type="molecule type" value="Genomic_DNA"/>
</dbReference>
<protein>
    <recommendedName>
        <fullName evidence="1">Hemerythrin-like domain-containing protein</fullName>
    </recommendedName>
</protein>
<dbReference type="STRING" id="679937.Bcop_1416"/>
<dbReference type="OrthoDB" id="937463at2"/>